<dbReference type="InterPro" id="IPR036390">
    <property type="entry name" value="WH_DNA-bd_sf"/>
</dbReference>
<evidence type="ECO:0000313" key="5">
    <source>
        <dbReference type="EMBL" id="CAH3178466.1"/>
    </source>
</evidence>
<protein>
    <recommendedName>
        <fullName evidence="4">ETS domain-containing protein</fullName>
    </recommendedName>
</protein>
<comment type="subcellular location">
    <subcellularLocation>
        <location evidence="3">Nucleus</location>
    </subcellularLocation>
</comment>
<dbReference type="PRINTS" id="PR00454">
    <property type="entry name" value="ETSDOMAIN"/>
</dbReference>
<dbReference type="InterPro" id="IPR046328">
    <property type="entry name" value="ETS_fam"/>
</dbReference>
<evidence type="ECO:0000256" key="1">
    <source>
        <dbReference type="ARBA" id="ARBA00005562"/>
    </source>
</evidence>
<dbReference type="Gene3D" id="1.10.10.10">
    <property type="entry name" value="Winged helix-like DNA-binding domain superfamily/Winged helix DNA-binding domain"/>
    <property type="match status" value="1"/>
</dbReference>
<dbReference type="SUPFAM" id="SSF46785">
    <property type="entry name" value="Winged helix' DNA-binding domain"/>
    <property type="match status" value="1"/>
</dbReference>
<dbReference type="InterPro" id="IPR000418">
    <property type="entry name" value="Ets_dom"/>
</dbReference>
<dbReference type="PROSITE" id="PS50061">
    <property type="entry name" value="ETS_DOMAIN_3"/>
    <property type="match status" value="1"/>
</dbReference>
<comment type="similarity">
    <text evidence="1 3">Belongs to the ETS family.</text>
</comment>
<proteinExistence type="inferred from homology"/>
<evidence type="ECO:0000313" key="6">
    <source>
        <dbReference type="Proteomes" id="UP001159405"/>
    </source>
</evidence>
<keyword evidence="2 3" id="KW-0238">DNA-binding</keyword>
<keyword evidence="6" id="KW-1185">Reference proteome</keyword>
<sequence>MSFFSGIQEPMDETLEQINLQLRRATEHEKRPGYRKQPRFKNIIHLWEFLLDLLADDDCRPLISWSNKERKEFQLKNPEEIAKRWGAVKRRPGMNHEKMTRSLRFYYAQGIIQKVKGQKLVYKFHKLPYKYHPRKKTYQQEKTRETVKETLNENVELLTSKQPRQINNICSALSFSSMSGRRWDWSFEPTWSSHFVCWHPVIPNCQSLTRTTQTRIMFPSGGHSKTNLPSSLDFEPIPIKTVCPVYYRCGLAAPKSIPVSVIKQTA</sequence>
<evidence type="ECO:0000256" key="3">
    <source>
        <dbReference type="RuleBase" id="RU004019"/>
    </source>
</evidence>
<dbReference type="InterPro" id="IPR036388">
    <property type="entry name" value="WH-like_DNA-bd_sf"/>
</dbReference>
<evidence type="ECO:0000259" key="4">
    <source>
        <dbReference type="PROSITE" id="PS50061"/>
    </source>
</evidence>
<comment type="caution">
    <text evidence="5">The sequence shown here is derived from an EMBL/GenBank/DDBJ whole genome shotgun (WGS) entry which is preliminary data.</text>
</comment>
<dbReference type="PANTHER" id="PTHR11849:SF133">
    <property type="entry name" value="ETS DOMAIN-CONTAINING PROTEIN"/>
    <property type="match status" value="1"/>
</dbReference>
<organism evidence="5 6">
    <name type="scientific">Porites lobata</name>
    <dbReference type="NCBI Taxonomy" id="104759"/>
    <lineage>
        <taxon>Eukaryota</taxon>
        <taxon>Metazoa</taxon>
        <taxon>Cnidaria</taxon>
        <taxon>Anthozoa</taxon>
        <taxon>Hexacorallia</taxon>
        <taxon>Scleractinia</taxon>
        <taxon>Fungiina</taxon>
        <taxon>Poritidae</taxon>
        <taxon>Porites</taxon>
    </lineage>
</organism>
<dbReference type="PROSITE" id="PS00345">
    <property type="entry name" value="ETS_DOMAIN_1"/>
    <property type="match status" value="1"/>
</dbReference>
<accession>A0ABN8RGP7</accession>
<dbReference type="Proteomes" id="UP001159405">
    <property type="component" value="Unassembled WGS sequence"/>
</dbReference>
<evidence type="ECO:0000256" key="2">
    <source>
        <dbReference type="ARBA" id="ARBA00023125"/>
    </source>
</evidence>
<dbReference type="EMBL" id="CALNXK010000240">
    <property type="protein sequence ID" value="CAH3178466.1"/>
    <property type="molecule type" value="Genomic_DNA"/>
</dbReference>
<dbReference type="Pfam" id="PF00178">
    <property type="entry name" value="Ets"/>
    <property type="match status" value="1"/>
</dbReference>
<keyword evidence="3" id="KW-0539">Nucleus</keyword>
<name>A0ABN8RGP7_9CNID</name>
<feature type="domain" description="ETS" evidence="4">
    <location>
        <begin position="44"/>
        <end position="125"/>
    </location>
</feature>
<gene>
    <name evidence="5" type="ORF">PLOB_00020384</name>
</gene>
<dbReference type="SMART" id="SM00413">
    <property type="entry name" value="ETS"/>
    <property type="match status" value="1"/>
</dbReference>
<reference evidence="5 6" key="1">
    <citation type="submission" date="2022-05" db="EMBL/GenBank/DDBJ databases">
        <authorList>
            <consortium name="Genoscope - CEA"/>
            <person name="William W."/>
        </authorList>
    </citation>
    <scope>NUCLEOTIDE SEQUENCE [LARGE SCALE GENOMIC DNA]</scope>
</reference>
<dbReference type="PANTHER" id="PTHR11849">
    <property type="entry name" value="ETS"/>
    <property type="match status" value="1"/>
</dbReference>